<dbReference type="EMBL" id="BAAAYL010000001">
    <property type="protein sequence ID" value="GAA3378696.1"/>
    <property type="molecule type" value="Genomic_DNA"/>
</dbReference>
<dbReference type="PANTHER" id="PTHR33495:SF2">
    <property type="entry name" value="ANTI-SIGMA FACTOR ANTAGONIST TM_1081-RELATED"/>
    <property type="match status" value="1"/>
</dbReference>
<organism evidence="4 5">
    <name type="scientific">Streptomyces sannanensis</name>
    <dbReference type="NCBI Taxonomy" id="285536"/>
    <lineage>
        <taxon>Bacteria</taxon>
        <taxon>Bacillati</taxon>
        <taxon>Actinomycetota</taxon>
        <taxon>Actinomycetes</taxon>
        <taxon>Kitasatosporales</taxon>
        <taxon>Streptomycetaceae</taxon>
        <taxon>Streptomyces</taxon>
    </lineage>
</organism>
<evidence type="ECO:0000259" key="3">
    <source>
        <dbReference type="PROSITE" id="PS50801"/>
    </source>
</evidence>
<dbReference type="InterPro" id="IPR036513">
    <property type="entry name" value="STAS_dom_sf"/>
</dbReference>
<keyword evidence="5" id="KW-1185">Reference proteome</keyword>
<reference evidence="5" key="1">
    <citation type="journal article" date="2019" name="Int. J. Syst. Evol. Microbiol.">
        <title>The Global Catalogue of Microorganisms (GCM) 10K type strain sequencing project: providing services to taxonomists for standard genome sequencing and annotation.</title>
        <authorList>
            <consortium name="The Broad Institute Genomics Platform"/>
            <consortium name="The Broad Institute Genome Sequencing Center for Infectious Disease"/>
            <person name="Wu L."/>
            <person name="Ma J."/>
        </authorList>
    </citation>
    <scope>NUCLEOTIDE SEQUENCE [LARGE SCALE GENOMIC DNA]</scope>
    <source>
        <strain evidence="5">JCM 9651</strain>
    </source>
</reference>
<evidence type="ECO:0000313" key="5">
    <source>
        <dbReference type="Proteomes" id="UP001499990"/>
    </source>
</evidence>
<dbReference type="InterPro" id="IPR058548">
    <property type="entry name" value="MlaB-like_STAS"/>
</dbReference>
<dbReference type="NCBIfam" id="TIGR00377">
    <property type="entry name" value="ant_ant_sig"/>
    <property type="match status" value="1"/>
</dbReference>
<dbReference type="CDD" id="cd07043">
    <property type="entry name" value="STAS_anti-anti-sigma_factors"/>
    <property type="match status" value="1"/>
</dbReference>
<dbReference type="InterPro" id="IPR002645">
    <property type="entry name" value="STAS_dom"/>
</dbReference>
<dbReference type="InterPro" id="IPR003658">
    <property type="entry name" value="Anti-sigma_ant"/>
</dbReference>
<accession>A0ABP6SKI6</accession>
<proteinExistence type="inferred from homology"/>
<evidence type="ECO:0000313" key="4">
    <source>
        <dbReference type="EMBL" id="GAA3378696.1"/>
    </source>
</evidence>
<feature type="domain" description="STAS" evidence="3">
    <location>
        <begin position="22"/>
        <end position="125"/>
    </location>
</feature>
<dbReference type="Proteomes" id="UP001499990">
    <property type="component" value="Unassembled WGS sequence"/>
</dbReference>
<evidence type="ECO:0000256" key="1">
    <source>
        <dbReference type="ARBA" id="ARBA00009013"/>
    </source>
</evidence>
<dbReference type="PANTHER" id="PTHR33495">
    <property type="entry name" value="ANTI-SIGMA FACTOR ANTAGONIST TM_1081-RELATED-RELATED"/>
    <property type="match status" value="1"/>
</dbReference>
<comment type="similarity">
    <text evidence="1 2">Belongs to the anti-sigma-factor antagonist family.</text>
</comment>
<protein>
    <recommendedName>
        <fullName evidence="2">Anti-sigma factor antagonist</fullName>
    </recommendedName>
</protein>
<comment type="caution">
    <text evidence="4">The sequence shown here is derived from an EMBL/GenBank/DDBJ whole genome shotgun (WGS) entry which is preliminary data.</text>
</comment>
<dbReference type="SUPFAM" id="SSF52091">
    <property type="entry name" value="SpoIIaa-like"/>
    <property type="match status" value="1"/>
</dbReference>
<evidence type="ECO:0000256" key="2">
    <source>
        <dbReference type="RuleBase" id="RU003749"/>
    </source>
</evidence>
<sequence>MPPAPERVRPASLPQGADSVRAIASVTPFAGGVAVGVGGEIDLDSAEYLRQVLIRAMAACGDGDRIALDLSAVTFCDCSGLDVLLWARRRTRRKHRSMTITAASRQVIRLLELTGSTRLLSEGAT</sequence>
<dbReference type="Gene3D" id="3.30.750.24">
    <property type="entry name" value="STAS domain"/>
    <property type="match status" value="1"/>
</dbReference>
<dbReference type="PROSITE" id="PS50801">
    <property type="entry name" value="STAS"/>
    <property type="match status" value="1"/>
</dbReference>
<gene>
    <name evidence="4" type="ORF">GCM10020367_59250</name>
</gene>
<dbReference type="Pfam" id="PF13466">
    <property type="entry name" value="STAS_2"/>
    <property type="match status" value="1"/>
</dbReference>
<dbReference type="RefSeq" id="WP_345043301.1">
    <property type="nucleotide sequence ID" value="NZ_BAAAYL010000001.1"/>
</dbReference>
<name>A0ABP6SKI6_9ACTN</name>